<accession>A0A1Z4M3A2</accession>
<geneLocation type="plasmid" evidence="2">
    <name>plasmid2</name>
</geneLocation>
<dbReference type="EMBL" id="AP018230">
    <property type="protein sequence ID" value="BAY87959.1"/>
    <property type="molecule type" value="Genomic_DNA"/>
</dbReference>
<reference evidence="3 5" key="1">
    <citation type="submission" date="2017-06" db="EMBL/GenBank/DDBJ databases">
        <title>Genome sequencing of cyanobaciteial culture collection at National Institute for Environmental Studies (NIES).</title>
        <authorList>
            <person name="Hirose Y."/>
            <person name="Shimura Y."/>
            <person name="Fujisawa T."/>
            <person name="Nakamura Y."/>
            <person name="Kawachi M."/>
        </authorList>
    </citation>
    <scope>NUCLEOTIDE SEQUENCE [LARGE SCALE GENOMIC DNA]</scope>
    <source>
        <strain evidence="3 5">NIES-267</strain>
        <plasmid evidence="1">plasmid1</plasmid>
        <plasmid evidence="5">Plasmid1 dna</plasmid>
        <plasmid evidence="2">plasmid2</plasmid>
        <plasmid evidence="5">Plasmid2 dna</plasmid>
        <plasmid evidence="3">plasmid3</plasmid>
        <plasmid evidence="5">Plasmid3 dna</plasmid>
        <plasmid evidence="4">plasmid4</plasmid>
        <plasmid evidence="5">Plasmid4 dna</plasmid>
    </source>
</reference>
<keyword evidence="3" id="KW-0614">Plasmid</keyword>
<dbReference type="Proteomes" id="UP000218418">
    <property type="component" value="Plasmid plasmid1"/>
</dbReference>
<protein>
    <submittedName>
        <fullName evidence="3">Uncharacterized protein</fullName>
    </submittedName>
</protein>
<sequence length="34" mass="4179">MSCEEWYSVKISYENVLKESNWQHTYLSHMLKVD</sequence>
<geneLocation type="plasmid" evidence="3">
    <name>plasmid3</name>
</geneLocation>
<evidence type="ECO:0000313" key="5">
    <source>
        <dbReference type="Proteomes" id="UP000218418"/>
    </source>
</evidence>
<dbReference type="Proteomes" id="UP000218418">
    <property type="component" value="Plasmid plasmid4"/>
</dbReference>
<evidence type="ECO:0000313" key="4">
    <source>
        <dbReference type="EMBL" id="BAY88013.1"/>
    </source>
</evidence>
<geneLocation type="plasmid" evidence="5">
    <name>Plasmid2 dna</name>
</geneLocation>
<dbReference type="EMBL" id="AP018229">
    <property type="protein sequence ID" value="BAY87901.1"/>
    <property type="molecule type" value="Genomic_DNA"/>
</dbReference>
<geneLocation type="plasmid" evidence="4">
    <name>plasmid4</name>
</geneLocation>
<proteinExistence type="predicted"/>
<dbReference type="EMBL" id="AP018231">
    <property type="protein sequence ID" value="BAY88013.1"/>
    <property type="molecule type" value="Genomic_DNA"/>
</dbReference>
<evidence type="ECO:0000313" key="2">
    <source>
        <dbReference type="EMBL" id="BAY87901.1"/>
    </source>
</evidence>
<dbReference type="Proteomes" id="UP000218418">
    <property type="component" value="Plasmid plasmid3"/>
</dbReference>
<geneLocation type="plasmid" evidence="5">
    <name>Plasmid3 dna</name>
</geneLocation>
<evidence type="ECO:0000313" key="1">
    <source>
        <dbReference type="EMBL" id="BAY87785.1"/>
    </source>
</evidence>
<evidence type="ECO:0000313" key="3">
    <source>
        <dbReference type="EMBL" id="BAY87959.1"/>
    </source>
</evidence>
<keyword evidence="5" id="KW-1185">Reference proteome</keyword>
<geneLocation type="plasmid" evidence="5">
    <name>Plasmid4 dna</name>
</geneLocation>
<geneLocation type="plasmid" evidence="5">
    <name>Plasmid1 dna</name>
</geneLocation>
<name>A0A1Z4M3A2_9CYAN</name>
<dbReference type="AlphaFoldDB" id="A0A1Z4M3A2"/>
<geneLocation type="plasmid" evidence="1">
    <name>plasmid1</name>
</geneLocation>
<organism evidence="3 5">
    <name type="scientific">Calothrix parasitica NIES-267</name>
    <dbReference type="NCBI Taxonomy" id="1973488"/>
    <lineage>
        <taxon>Bacteria</taxon>
        <taxon>Bacillati</taxon>
        <taxon>Cyanobacteriota</taxon>
        <taxon>Cyanophyceae</taxon>
        <taxon>Nostocales</taxon>
        <taxon>Calotrichaceae</taxon>
        <taxon>Calothrix</taxon>
    </lineage>
</organism>
<dbReference type="Proteomes" id="UP000218418">
    <property type="component" value="Plasmid plasmid2"/>
</dbReference>
<gene>
    <name evidence="1" type="ORF">NIES267_73090</name>
    <name evidence="2" type="ORF">NIES267_74250</name>
    <name evidence="3" type="ORF">NIES267_74830</name>
    <name evidence="4" type="ORF">NIES267_75550</name>
</gene>
<dbReference type="EMBL" id="AP018228">
    <property type="protein sequence ID" value="BAY87785.1"/>
    <property type="molecule type" value="Genomic_DNA"/>
</dbReference>